<keyword evidence="2 3" id="KW-0413">Isomerase</keyword>
<comment type="pathway">
    <text evidence="3">Carbohydrate degradation; glycolysis; D-glyceraldehyde 3-phosphate from glycerone phosphate: step 1/1.</text>
</comment>
<dbReference type="GO" id="GO:0005829">
    <property type="term" value="C:cytosol"/>
    <property type="evidence" value="ECO:0007669"/>
    <property type="project" value="TreeGrafter"/>
</dbReference>
<comment type="subcellular location">
    <subcellularLocation>
        <location evidence="3">Cytoplasm</location>
    </subcellularLocation>
</comment>
<evidence type="ECO:0000313" key="4">
    <source>
        <dbReference type="EMBL" id="BAE83294.1"/>
    </source>
</evidence>
<dbReference type="UniPathway" id="UPA00109">
    <property type="reaction ID" value="UER00189"/>
</dbReference>
<dbReference type="GO" id="GO:0006096">
    <property type="term" value="P:glycolytic process"/>
    <property type="evidence" value="ECO:0007669"/>
    <property type="project" value="UniProtKB-UniPathway"/>
</dbReference>
<name>Q24XE8_DESHY</name>
<sequence length="325" mass="35848">MGLVGQELNQLYEEVSMKQIFINLKRFDVHRSLGGVCPFERGDEWVEWIVDECINYEIGKLEGVRVSFMLPESLLVSAVKRLQIYPEAERKSLAVGCQGVFREDVVVGGNFGAFSTNRPAAAAKSLNCSWTMIGHSEERNDKMGIIAAYDPGSLHSNMGRQAVNTTVDTILNQELKCALNRGLNVLFCIGETAEDRGDGDFNQQKPPIKAALKAQLLNGLKGFDKNQLKGRLVIGYEPVWAIGPGKTPPGSDYIAFVSTYIKETVLREFNFVPSVVYGGGLKEENAGIIAKIDTIDGGLVALTRFTGEIGFYPEDLRKIISKYLE</sequence>
<dbReference type="KEGG" id="dsy:DSY1505"/>
<dbReference type="CDD" id="cd00311">
    <property type="entry name" value="TIM"/>
    <property type="match status" value="1"/>
</dbReference>
<dbReference type="STRING" id="138119.DSY1505"/>
<evidence type="ECO:0000313" key="5">
    <source>
        <dbReference type="Proteomes" id="UP000001946"/>
    </source>
</evidence>
<dbReference type="GO" id="GO:0006094">
    <property type="term" value="P:gluconeogenesis"/>
    <property type="evidence" value="ECO:0007669"/>
    <property type="project" value="UniProtKB-UniPathway"/>
</dbReference>
<dbReference type="SUPFAM" id="SSF51351">
    <property type="entry name" value="Triosephosphate isomerase (TIM)"/>
    <property type="match status" value="1"/>
</dbReference>
<dbReference type="HOGENOM" id="CLU_087535_0_0_9"/>
<dbReference type="GO" id="GO:0019563">
    <property type="term" value="P:glycerol catabolic process"/>
    <property type="evidence" value="ECO:0007669"/>
    <property type="project" value="TreeGrafter"/>
</dbReference>
<dbReference type="Gene3D" id="3.20.20.70">
    <property type="entry name" value="Aldolase class I"/>
    <property type="match status" value="1"/>
</dbReference>
<dbReference type="EC" id="5.3.1.1" evidence="3"/>
<dbReference type="PANTHER" id="PTHR21139:SF42">
    <property type="entry name" value="TRIOSEPHOSPHATE ISOMERASE"/>
    <property type="match status" value="1"/>
</dbReference>
<dbReference type="InterPro" id="IPR035990">
    <property type="entry name" value="TIM_sf"/>
</dbReference>
<dbReference type="Pfam" id="PF00121">
    <property type="entry name" value="TIM"/>
    <property type="match status" value="1"/>
</dbReference>
<evidence type="ECO:0000256" key="3">
    <source>
        <dbReference type="RuleBase" id="RU363013"/>
    </source>
</evidence>
<dbReference type="PANTHER" id="PTHR21139">
    <property type="entry name" value="TRIOSEPHOSPHATE ISOMERASE"/>
    <property type="match status" value="1"/>
</dbReference>
<evidence type="ECO:0000256" key="1">
    <source>
        <dbReference type="ARBA" id="ARBA00007422"/>
    </source>
</evidence>
<protein>
    <recommendedName>
        <fullName evidence="3">Triosephosphate isomerase</fullName>
        <ecNumber evidence="3">5.3.1.1</ecNumber>
    </recommendedName>
</protein>
<dbReference type="InterPro" id="IPR000652">
    <property type="entry name" value="Triosephosphate_isomerase"/>
</dbReference>
<dbReference type="Proteomes" id="UP000001946">
    <property type="component" value="Chromosome"/>
</dbReference>
<dbReference type="AlphaFoldDB" id="Q24XE8"/>
<comment type="subunit">
    <text evidence="3">Homodimer.</text>
</comment>
<evidence type="ECO:0000256" key="2">
    <source>
        <dbReference type="ARBA" id="ARBA00023235"/>
    </source>
</evidence>
<reference evidence="4 5" key="1">
    <citation type="journal article" date="2006" name="J. Bacteriol.">
        <title>Complete genome sequence of the dehalorespiring bacterium Desulfitobacterium hafniense Y51 and comparison with Dehalococcoides ethenogenes 195.</title>
        <authorList>
            <person name="Nonaka H."/>
            <person name="Keresztes G."/>
            <person name="Shinoda Y."/>
            <person name="Ikenaga Y."/>
            <person name="Abe M."/>
            <person name="Naito K."/>
            <person name="Inatomi K."/>
            <person name="Furukawa K."/>
            <person name="Inui M."/>
            <person name="Yukawa H."/>
        </authorList>
    </citation>
    <scope>NUCLEOTIDE SEQUENCE [LARGE SCALE GENOMIC DNA]</scope>
    <source>
        <strain evidence="4 5">Y51</strain>
    </source>
</reference>
<keyword evidence="3" id="KW-0312">Gluconeogenesis</keyword>
<organism evidence="4 5">
    <name type="scientific">Desulfitobacterium hafniense (strain Y51)</name>
    <dbReference type="NCBI Taxonomy" id="138119"/>
    <lineage>
        <taxon>Bacteria</taxon>
        <taxon>Bacillati</taxon>
        <taxon>Bacillota</taxon>
        <taxon>Clostridia</taxon>
        <taxon>Eubacteriales</taxon>
        <taxon>Desulfitobacteriaceae</taxon>
        <taxon>Desulfitobacterium</taxon>
    </lineage>
</organism>
<dbReference type="EMBL" id="AP008230">
    <property type="protein sequence ID" value="BAE83294.1"/>
    <property type="molecule type" value="Genomic_DNA"/>
</dbReference>
<accession>Q24XE8</accession>
<comment type="similarity">
    <text evidence="1 3">Belongs to the triosephosphate isomerase family.</text>
</comment>
<keyword evidence="5" id="KW-1185">Reference proteome</keyword>
<keyword evidence="3" id="KW-0324">Glycolysis</keyword>
<keyword evidence="3" id="KW-0963">Cytoplasm</keyword>
<dbReference type="GO" id="GO:0004807">
    <property type="term" value="F:triose-phosphate isomerase activity"/>
    <property type="evidence" value="ECO:0007669"/>
    <property type="project" value="UniProtKB-EC"/>
</dbReference>
<dbReference type="UniPathway" id="UPA00138"/>
<comment type="pathway">
    <text evidence="3">Carbohydrate biosynthesis; gluconeogenesis.</text>
</comment>
<proteinExistence type="inferred from homology"/>
<comment type="catalytic activity">
    <reaction evidence="3">
        <text>D-glyceraldehyde 3-phosphate = dihydroxyacetone phosphate</text>
        <dbReference type="Rhea" id="RHEA:18585"/>
        <dbReference type="ChEBI" id="CHEBI:57642"/>
        <dbReference type="ChEBI" id="CHEBI:59776"/>
        <dbReference type="EC" id="5.3.1.1"/>
    </reaction>
</comment>
<dbReference type="eggNOG" id="COG0149">
    <property type="taxonomic scope" value="Bacteria"/>
</dbReference>
<dbReference type="GO" id="GO:0046166">
    <property type="term" value="P:glyceraldehyde-3-phosphate biosynthetic process"/>
    <property type="evidence" value="ECO:0007669"/>
    <property type="project" value="TreeGrafter"/>
</dbReference>
<gene>
    <name evidence="4" type="ordered locus">DSY1505</name>
</gene>
<dbReference type="PROSITE" id="PS51440">
    <property type="entry name" value="TIM_2"/>
    <property type="match status" value="1"/>
</dbReference>
<dbReference type="InterPro" id="IPR013785">
    <property type="entry name" value="Aldolase_TIM"/>
</dbReference>